<name>A0A061FN29_THECC</name>
<sequence>MVKWLDLNGLIYNHTKSAAKPISMGPTKRTSRITRLILNIQMVGFQPPISLASTGLPMDHKPHNHHPGPTASFGRRSRSLPGRIVRIYN</sequence>
<dbReference type="Proteomes" id="UP000026915">
    <property type="component" value="Chromosome 10"/>
</dbReference>
<dbReference type="HOGENOM" id="CLU_2459187_0_0_1"/>
<organism evidence="2 3">
    <name type="scientific">Theobroma cacao</name>
    <name type="common">Cacao</name>
    <name type="synonym">Cocoa</name>
    <dbReference type="NCBI Taxonomy" id="3641"/>
    <lineage>
        <taxon>Eukaryota</taxon>
        <taxon>Viridiplantae</taxon>
        <taxon>Streptophyta</taxon>
        <taxon>Embryophyta</taxon>
        <taxon>Tracheophyta</taxon>
        <taxon>Spermatophyta</taxon>
        <taxon>Magnoliopsida</taxon>
        <taxon>eudicotyledons</taxon>
        <taxon>Gunneridae</taxon>
        <taxon>Pentapetalae</taxon>
        <taxon>rosids</taxon>
        <taxon>malvids</taxon>
        <taxon>Malvales</taxon>
        <taxon>Malvaceae</taxon>
        <taxon>Byttnerioideae</taxon>
        <taxon>Theobroma</taxon>
    </lineage>
</organism>
<proteinExistence type="predicted"/>
<evidence type="ECO:0000313" key="2">
    <source>
        <dbReference type="EMBL" id="EOY18293.1"/>
    </source>
</evidence>
<keyword evidence="3" id="KW-1185">Reference proteome</keyword>
<protein>
    <submittedName>
        <fullName evidence="2">Uncharacterized protein</fullName>
    </submittedName>
</protein>
<feature type="region of interest" description="Disordered" evidence="1">
    <location>
        <begin position="53"/>
        <end position="76"/>
    </location>
</feature>
<dbReference type="AlphaFoldDB" id="A0A061FN29"/>
<dbReference type="InParanoid" id="A0A061FN29"/>
<dbReference type="Gramene" id="EOY18293">
    <property type="protein sequence ID" value="EOY18293"/>
    <property type="gene ID" value="TCM_042893"/>
</dbReference>
<evidence type="ECO:0000313" key="3">
    <source>
        <dbReference type="Proteomes" id="UP000026915"/>
    </source>
</evidence>
<accession>A0A061FN29</accession>
<reference evidence="2 3" key="1">
    <citation type="journal article" date="2013" name="Genome Biol.">
        <title>The genome sequence of the most widely cultivated cacao type and its use to identify candidate genes regulating pod color.</title>
        <authorList>
            <person name="Motamayor J.C."/>
            <person name="Mockaitis K."/>
            <person name="Schmutz J."/>
            <person name="Haiminen N."/>
            <person name="Iii D.L."/>
            <person name="Cornejo O."/>
            <person name="Findley S.D."/>
            <person name="Zheng P."/>
            <person name="Utro F."/>
            <person name="Royaert S."/>
            <person name="Saski C."/>
            <person name="Jenkins J."/>
            <person name="Podicheti R."/>
            <person name="Zhao M."/>
            <person name="Scheffler B.E."/>
            <person name="Stack J.C."/>
            <person name="Feltus F.A."/>
            <person name="Mustiga G.M."/>
            <person name="Amores F."/>
            <person name="Phillips W."/>
            <person name="Marelli J.P."/>
            <person name="May G.D."/>
            <person name="Shapiro H."/>
            <person name="Ma J."/>
            <person name="Bustamante C.D."/>
            <person name="Schnell R.J."/>
            <person name="Main D."/>
            <person name="Gilbert D."/>
            <person name="Parida L."/>
            <person name="Kuhn D.N."/>
        </authorList>
    </citation>
    <scope>NUCLEOTIDE SEQUENCE [LARGE SCALE GENOMIC DNA]</scope>
    <source>
        <strain evidence="3">cv. Matina 1-6</strain>
    </source>
</reference>
<gene>
    <name evidence="2" type="ORF">TCM_042893</name>
</gene>
<dbReference type="EMBL" id="CM001888">
    <property type="protein sequence ID" value="EOY18293.1"/>
    <property type="molecule type" value="Genomic_DNA"/>
</dbReference>
<evidence type="ECO:0000256" key="1">
    <source>
        <dbReference type="SAM" id="MobiDB-lite"/>
    </source>
</evidence>